<evidence type="ECO:0000256" key="11">
    <source>
        <dbReference type="HAMAP-Rule" id="MF_01571"/>
    </source>
</evidence>
<keyword evidence="6 11" id="KW-0067">ATP-binding</keyword>
<dbReference type="GO" id="GO:0005524">
    <property type="term" value="F:ATP binding"/>
    <property type="evidence" value="ECO:0007669"/>
    <property type="project" value="UniProtKB-UniRule"/>
</dbReference>
<dbReference type="SUPFAM" id="SSF52954">
    <property type="entry name" value="Class II aaRS ABD-related"/>
    <property type="match status" value="1"/>
</dbReference>
<name>A0A538T010_UNCEI</name>
<dbReference type="Gene3D" id="3.30.110.30">
    <property type="entry name" value="C-terminal domain of ProRS"/>
    <property type="match status" value="1"/>
</dbReference>
<keyword evidence="3 11" id="KW-0963">Cytoplasm</keyword>
<evidence type="ECO:0000256" key="10">
    <source>
        <dbReference type="ARBA" id="ARBA00060806"/>
    </source>
</evidence>
<comment type="domain">
    <text evidence="11">Consists of three domains: the N-terminal catalytic domain, the anticodon-binding domain and the C-terminal extension.</text>
</comment>
<reference evidence="13 14" key="1">
    <citation type="journal article" date="2019" name="Nat. Microbiol.">
        <title>Mediterranean grassland soil C-N compound turnover is dependent on rainfall and depth, and is mediated by genomically divergent microorganisms.</title>
        <authorList>
            <person name="Diamond S."/>
            <person name="Andeer P.F."/>
            <person name="Li Z."/>
            <person name="Crits-Christoph A."/>
            <person name="Burstein D."/>
            <person name="Anantharaman K."/>
            <person name="Lane K.R."/>
            <person name="Thomas B.C."/>
            <person name="Pan C."/>
            <person name="Northen T.R."/>
            <person name="Banfield J.F."/>
        </authorList>
    </citation>
    <scope>NUCLEOTIDE SEQUENCE [LARGE SCALE GENOMIC DNA]</scope>
    <source>
        <strain evidence="13">WS_2</strain>
    </source>
</reference>
<dbReference type="EC" id="6.1.1.15" evidence="11"/>
<comment type="subcellular location">
    <subcellularLocation>
        <location evidence="1 11">Cytoplasm</location>
    </subcellularLocation>
</comment>
<dbReference type="InterPro" id="IPR002314">
    <property type="entry name" value="aa-tRNA-synt_IIb"/>
</dbReference>
<feature type="domain" description="Aminoacyl-transfer RNA synthetases class-II family profile" evidence="12">
    <location>
        <begin position="41"/>
        <end position="289"/>
    </location>
</feature>
<dbReference type="PANTHER" id="PTHR43382">
    <property type="entry name" value="PROLYL-TRNA SYNTHETASE"/>
    <property type="match status" value="1"/>
</dbReference>
<accession>A0A538T010</accession>
<dbReference type="Proteomes" id="UP000317716">
    <property type="component" value="Unassembled WGS sequence"/>
</dbReference>
<dbReference type="CDD" id="cd00862">
    <property type="entry name" value="ProRS_anticodon_zinc"/>
    <property type="match status" value="1"/>
</dbReference>
<dbReference type="InterPro" id="IPR033721">
    <property type="entry name" value="ProRS_core_arch_euk"/>
</dbReference>
<evidence type="ECO:0000256" key="3">
    <source>
        <dbReference type="ARBA" id="ARBA00022490"/>
    </source>
</evidence>
<dbReference type="FunFam" id="3.40.50.800:FF:000005">
    <property type="entry name" value="bifunctional glutamate/proline--tRNA ligase"/>
    <property type="match status" value="1"/>
</dbReference>
<dbReference type="PANTHER" id="PTHR43382:SF2">
    <property type="entry name" value="BIFUNCTIONAL GLUTAMATE_PROLINE--TRNA LIGASE"/>
    <property type="match status" value="1"/>
</dbReference>
<dbReference type="Gene3D" id="3.30.930.10">
    <property type="entry name" value="Bira Bifunctional Protein, Domain 2"/>
    <property type="match status" value="1"/>
</dbReference>
<dbReference type="SUPFAM" id="SSF64586">
    <property type="entry name" value="C-terminal domain of ProRS"/>
    <property type="match status" value="1"/>
</dbReference>
<evidence type="ECO:0000256" key="1">
    <source>
        <dbReference type="ARBA" id="ARBA00004496"/>
    </source>
</evidence>
<dbReference type="NCBIfam" id="TIGR00408">
    <property type="entry name" value="proS_fam_I"/>
    <property type="match status" value="1"/>
</dbReference>
<dbReference type="SUPFAM" id="SSF55681">
    <property type="entry name" value="Class II aaRS and biotin synthetases"/>
    <property type="match status" value="1"/>
</dbReference>
<dbReference type="InterPro" id="IPR004154">
    <property type="entry name" value="Anticodon-bd"/>
</dbReference>
<dbReference type="HAMAP" id="MF_01571">
    <property type="entry name" value="Pro_tRNA_synth_type3"/>
    <property type="match status" value="1"/>
</dbReference>
<dbReference type="AlphaFoldDB" id="A0A538T010"/>
<dbReference type="PRINTS" id="PR01046">
    <property type="entry name" value="TRNASYNTHPRO"/>
</dbReference>
<keyword evidence="7 11" id="KW-0648">Protein biosynthesis</keyword>
<organism evidence="13 14">
    <name type="scientific">Eiseniibacteriota bacterium</name>
    <dbReference type="NCBI Taxonomy" id="2212470"/>
    <lineage>
        <taxon>Bacteria</taxon>
        <taxon>Candidatus Eiseniibacteriota</taxon>
    </lineage>
</organism>
<evidence type="ECO:0000313" key="13">
    <source>
        <dbReference type="EMBL" id="TMQ56844.1"/>
    </source>
</evidence>
<dbReference type="CDD" id="cd00778">
    <property type="entry name" value="ProRS_core_arch_euk"/>
    <property type="match status" value="1"/>
</dbReference>
<comment type="function">
    <text evidence="11">Catalyzes the attachment of proline to tRNA(Pro) in a two-step reaction: proline is first activated by ATP to form Pro-AMP and then transferred to the acceptor end of tRNA(Pro).</text>
</comment>
<dbReference type="Pfam" id="PF00587">
    <property type="entry name" value="tRNA-synt_2b"/>
    <property type="match status" value="1"/>
</dbReference>
<dbReference type="EMBL" id="VBOS01000147">
    <property type="protein sequence ID" value="TMQ56844.1"/>
    <property type="molecule type" value="Genomic_DNA"/>
</dbReference>
<evidence type="ECO:0000313" key="14">
    <source>
        <dbReference type="Proteomes" id="UP000317716"/>
    </source>
</evidence>
<proteinExistence type="inferred from homology"/>
<dbReference type="Pfam" id="PF09180">
    <property type="entry name" value="ProRS-C_1"/>
    <property type="match status" value="1"/>
</dbReference>
<evidence type="ECO:0000256" key="2">
    <source>
        <dbReference type="ARBA" id="ARBA00011738"/>
    </source>
</evidence>
<dbReference type="InterPro" id="IPR006195">
    <property type="entry name" value="aa-tRNA-synth_II"/>
</dbReference>
<dbReference type="InterPro" id="IPR045864">
    <property type="entry name" value="aa-tRNA-synth_II/BPL/LPL"/>
</dbReference>
<keyword evidence="4 11" id="KW-0436">Ligase</keyword>
<comment type="similarity">
    <text evidence="10 11">Belongs to the class-II aminoacyl-tRNA synthetase family. ProS type 3 subfamily.</text>
</comment>
<dbReference type="InterPro" id="IPR002316">
    <property type="entry name" value="Pro-tRNA-ligase_IIa"/>
</dbReference>
<dbReference type="PROSITE" id="PS50862">
    <property type="entry name" value="AA_TRNA_LIGASE_II"/>
    <property type="match status" value="1"/>
</dbReference>
<dbReference type="FunFam" id="3.30.930.10:FF:000023">
    <property type="entry name" value="Proline--tRNA ligase"/>
    <property type="match status" value="1"/>
</dbReference>
<evidence type="ECO:0000256" key="8">
    <source>
        <dbReference type="ARBA" id="ARBA00023146"/>
    </source>
</evidence>
<dbReference type="Pfam" id="PF03129">
    <property type="entry name" value="HGTP_anticodon"/>
    <property type="match status" value="1"/>
</dbReference>
<evidence type="ECO:0000256" key="9">
    <source>
        <dbReference type="ARBA" id="ARBA00047671"/>
    </source>
</evidence>
<dbReference type="SMART" id="SM00946">
    <property type="entry name" value="ProRS-C_1"/>
    <property type="match status" value="1"/>
</dbReference>
<evidence type="ECO:0000259" key="12">
    <source>
        <dbReference type="PROSITE" id="PS50862"/>
    </source>
</evidence>
<gene>
    <name evidence="11" type="primary">proS</name>
    <name evidence="13" type="ORF">E6K72_04295</name>
</gene>
<dbReference type="InterPro" id="IPR004499">
    <property type="entry name" value="Pro-tRNA-ligase_IIa_arc-type"/>
</dbReference>
<comment type="caution">
    <text evidence="13">The sequence shown here is derived from an EMBL/GenBank/DDBJ whole genome shotgun (WGS) entry which is preliminary data.</text>
</comment>
<evidence type="ECO:0000256" key="4">
    <source>
        <dbReference type="ARBA" id="ARBA00022598"/>
    </source>
</evidence>
<dbReference type="GO" id="GO:0005737">
    <property type="term" value="C:cytoplasm"/>
    <property type="evidence" value="ECO:0007669"/>
    <property type="project" value="UniProtKB-SubCell"/>
</dbReference>
<dbReference type="InterPro" id="IPR036621">
    <property type="entry name" value="Anticodon-bd_dom_sf"/>
</dbReference>
<comment type="subunit">
    <text evidence="2 11">Homodimer.</text>
</comment>
<evidence type="ECO:0000256" key="5">
    <source>
        <dbReference type="ARBA" id="ARBA00022741"/>
    </source>
</evidence>
<dbReference type="InterPro" id="IPR016061">
    <property type="entry name" value="Pro-tRNA_ligase_II_C"/>
</dbReference>
<comment type="catalytic activity">
    <reaction evidence="9 11">
        <text>tRNA(Pro) + L-proline + ATP = L-prolyl-tRNA(Pro) + AMP + diphosphate</text>
        <dbReference type="Rhea" id="RHEA:14305"/>
        <dbReference type="Rhea" id="RHEA-COMP:9700"/>
        <dbReference type="Rhea" id="RHEA-COMP:9702"/>
        <dbReference type="ChEBI" id="CHEBI:30616"/>
        <dbReference type="ChEBI" id="CHEBI:33019"/>
        <dbReference type="ChEBI" id="CHEBI:60039"/>
        <dbReference type="ChEBI" id="CHEBI:78442"/>
        <dbReference type="ChEBI" id="CHEBI:78532"/>
        <dbReference type="ChEBI" id="CHEBI:456215"/>
        <dbReference type="EC" id="6.1.1.15"/>
    </reaction>
</comment>
<sequence length="481" mass="54703">MTETKDTSHFVEDLTDQSDDFSRWYNEVVRKAQLADYAPVRGCMVIRPYGFALWENMQRLLDERIKATGHQNAYFPLLIPESLLALEAEHVEGFAPQVAWVTHGGDEKLEERYCVRPTSEAIICKMYSRWIESYRDLPVLINQWCNVMRWEKVTRLFLRTAEFLWQEGHTAHATAEEAQKETLLALEFYRDFVERDLAIPVFCGPKSEAEKFPGADMTYSLEALMRDGKALQAGTSHNLGQHFAKVFDITFQDEQGKRQFVYQTSWGMTTRMIGALTMVHGDDQGLKLPPRVAPIQAVVVPIWRKEAEKSAVLEFVGRVRAALDRVVRLYVDDRDQYTPGWKYNEHEMRGVPVRLEIGPRDVANGAVMSVRRDNRAKESIPLGALGQRVPALLAEVQQALFRSALEFRDQNTARASTLAEIEAHFAERRGYVAVPWKDEAALEAQIKERTGATLRCVPLATGNFTGLGADGERLALFARAY</sequence>
<evidence type="ECO:0000256" key="6">
    <source>
        <dbReference type="ARBA" id="ARBA00022840"/>
    </source>
</evidence>
<keyword evidence="5 11" id="KW-0547">Nucleotide-binding</keyword>
<dbReference type="GO" id="GO:0006433">
    <property type="term" value="P:prolyl-tRNA aminoacylation"/>
    <property type="evidence" value="ECO:0007669"/>
    <property type="project" value="UniProtKB-UniRule"/>
</dbReference>
<dbReference type="InterPro" id="IPR017449">
    <property type="entry name" value="Pro-tRNA_synth_II"/>
</dbReference>
<dbReference type="GO" id="GO:0004827">
    <property type="term" value="F:proline-tRNA ligase activity"/>
    <property type="evidence" value="ECO:0007669"/>
    <property type="project" value="UniProtKB-UniRule"/>
</dbReference>
<protein>
    <recommendedName>
        <fullName evidence="11">Proline--tRNA ligase</fullName>
        <ecNumber evidence="11">6.1.1.15</ecNumber>
    </recommendedName>
    <alternativeName>
        <fullName evidence="11">Prolyl-tRNA synthetase</fullName>
        <shortName evidence="11">ProRS</shortName>
    </alternativeName>
</protein>
<evidence type="ECO:0000256" key="7">
    <source>
        <dbReference type="ARBA" id="ARBA00022917"/>
    </source>
</evidence>
<dbReference type="GO" id="GO:0017101">
    <property type="term" value="C:aminoacyl-tRNA synthetase multienzyme complex"/>
    <property type="evidence" value="ECO:0007669"/>
    <property type="project" value="TreeGrafter"/>
</dbReference>
<dbReference type="Gene3D" id="3.40.50.800">
    <property type="entry name" value="Anticodon-binding domain"/>
    <property type="match status" value="1"/>
</dbReference>
<keyword evidence="8 11" id="KW-0030">Aminoacyl-tRNA synthetase</keyword>